<proteinExistence type="predicted"/>
<feature type="region of interest" description="Disordered" evidence="1">
    <location>
        <begin position="173"/>
        <end position="247"/>
    </location>
</feature>
<dbReference type="AlphaFoldDB" id="A0A0G4HBP4"/>
<feature type="compositionally biased region" description="Low complexity" evidence="1">
    <location>
        <begin position="213"/>
        <end position="227"/>
    </location>
</feature>
<feature type="compositionally biased region" description="Polar residues" evidence="1">
    <location>
        <begin position="203"/>
        <end position="212"/>
    </location>
</feature>
<dbReference type="VEuPathDB" id="CryptoDB:Cvel_26006"/>
<organism evidence="2">
    <name type="scientific">Chromera velia CCMP2878</name>
    <dbReference type="NCBI Taxonomy" id="1169474"/>
    <lineage>
        <taxon>Eukaryota</taxon>
        <taxon>Sar</taxon>
        <taxon>Alveolata</taxon>
        <taxon>Colpodellida</taxon>
        <taxon>Chromeraceae</taxon>
        <taxon>Chromera</taxon>
    </lineage>
</organism>
<name>A0A0G4HBP4_9ALVE</name>
<evidence type="ECO:0000256" key="1">
    <source>
        <dbReference type="SAM" id="MobiDB-lite"/>
    </source>
</evidence>
<accession>A0A0G4HBP4</accession>
<evidence type="ECO:0000313" key="2">
    <source>
        <dbReference type="EMBL" id="CEM41420.1"/>
    </source>
</evidence>
<dbReference type="EMBL" id="CDMZ01002231">
    <property type="protein sequence ID" value="CEM41420.1"/>
    <property type="molecule type" value="Genomic_DNA"/>
</dbReference>
<feature type="compositionally biased region" description="Basic and acidic residues" evidence="1">
    <location>
        <begin position="173"/>
        <end position="185"/>
    </location>
</feature>
<reference evidence="2" key="1">
    <citation type="submission" date="2014-11" db="EMBL/GenBank/DDBJ databases">
        <authorList>
            <person name="Otto D Thomas"/>
            <person name="Naeem Raeece"/>
        </authorList>
    </citation>
    <scope>NUCLEOTIDE SEQUENCE</scope>
</reference>
<sequence length="279" mass="31794">MPWVCGCTTVRSPFLQRLGLPWAMMKKLDIGIVNARGKKPTAEELKEMEGTNMKVQAFLKEMKSFHAGVLKVESSCRKGTSSSRRAPRHHHCEAIIRFSSKDPGAQRVLEELRSLERRLVDETILMRTEALDVHVDSWVKEDALKAEIETGDAPEQEAVKQDNNQEQKRLENLNRKKQNHEEEQKATNNRQKSSKRQASSSRGGFSTLHTGNSSRASSSRAMSSIRHSVTDSSRTSRSLKAGRREKKTLHMKVNFKIALLKADERNWEKKTGSIQKWMK</sequence>
<protein>
    <submittedName>
        <fullName evidence="2">Uncharacterized protein</fullName>
    </submittedName>
</protein>
<gene>
    <name evidence="2" type="ORF">Cvel_26006</name>
</gene>